<dbReference type="Gene3D" id="1.20.1270.60">
    <property type="entry name" value="Arfaptin homology (AH) domain/BAR domain"/>
    <property type="match status" value="1"/>
</dbReference>
<dbReference type="AlphaFoldDB" id="A0A9P8TR02"/>
<sequence length="761" mass="86892">EEEEDITSYYANHNERFNSHFDDSGSSSSEFSESEDEEDLVIPPRMESNPQIHTQVTKSPTTTVSRSGSQIRFQLPPKRSNTTTRKVNIPTPTTLFSNPQYVIHPPAYSSLTANEKKPSAVPVVPVNKPANPYANSLWYNARGSFGNQAIDAIQERVQQQRQTGSRKRAIEEYVSQSGSSTQVDEAEDDDDDSLFVPPQRDESLAFKKVDSPILSKHFFTDPSKAWNVVDSACASPKYKGLSPTGEQFGKAFKELFDTELKYSSDLNLIESVYRALFKSRKYRNVVSTNEEKIIFSNIASITELSLLFLKQIRRLLRFEGDIFNPVVSLSEVDIGQLLLEYFNRIKGTYASYFQTHEARIATLEKCQRLNGPKYEKWLADGAYLCKAQSDCWDLESLLVKPIQRVSKYLLLLNVLIDSVSDAAGSQIKDNLVNARTHLERWLDELNSSQRPRSADESCDDSKLADDPVKKQVYEQHYDTHQAHIHSIDEFKAKYSKLQQFARSVEESMPPMLKFIRYQRHYAETWHRFMQYQEEEDNDCEEEGGGDEGEEEAGNRHYIHSVYNSYTEKLSTQETQTKLAINSIHERIIKATSLTLETCESVRHHIKSQTNSKPAYLAYLANPTKTPSRAVQEYITIQNQLQDELPKLNKLLEHFCHYISLDYAKIISEWLSTLAGDKQIAKYLDLVKSGEFTRGDNFDIIEIYSAMKIQTKEALRDLCVDLSASDIFVRSNQYAQLSGDVKGVKGEVRISSSRVVRRLFGV</sequence>
<dbReference type="OrthoDB" id="10256089at2759"/>
<protein>
    <recommendedName>
        <fullName evidence="2">DH domain-containing protein</fullName>
    </recommendedName>
</protein>
<keyword evidence="4" id="KW-1185">Reference proteome</keyword>
<feature type="domain" description="DH" evidence="2">
    <location>
        <begin position="247"/>
        <end position="448"/>
    </location>
</feature>
<evidence type="ECO:0000313" key="3">
    <source>
        <dbReference type="EMBL" id="KAH3687799.1"/>
    </source>
</evidence>
<comment type="caution">
    <text evidence="3">The sequence shown here is derived from an EMBL/GenBank/DDBJ whole genome shotgun (WGS) entry which is preliminary data.</text>
</comment>
<feature type="region of interest" description="Disordered" evidence="1">
    <location>
        <begin position="156"/>
        <end position="194"/>
    </location>
</feature>
<dbReference type="Gene3D" id="1.20.900.10">
    <property type="entry name" value="Dbl homology (DH) domain"/>
    <property type="match status" value="1"/>
</dbReference>
<feature type="region of interest" description="Disordered" evidence="1">
    <location>
        <begin position="1"/>
        <end position="84"/>
    </location>
</feature>
<dbReference type="PROSITE" id="PS50010">
    <property type="entry name" value="DH_2"/>
    <property type="match status" value="1"/>
</dbReference>
<dbReference type="GO" id="GO:0032955">
    <property type="term" value="P:regulation of division septum assembly"/>
    <property type="evidence" value="ECO:0007669"/>
    <property type="project" value="TreeGrafter"/>
</dbReference>
<feature type="compositionally biased region" description="Acidic residues" evidence="1">
    <location>
        <begin position="184"/>
        <end position="193"/>
    </location>
</feature>
<evidence type="ECO:0000313" key="4">
    <source>
        <dbReference type="Proteomes" id="UP000774326"/>
    </source>
</evidence>
<proteinExistence type="predicted"/>
<gene>
    <name evidence="3" type="ORF">WICPIJ_001222</name>
</gene>
<dbReference type="Pfam" id="PF00621">
    <property type="entry name" value="RhoGEF"/>
    <property type="match status" value="1"/>
</dbReference>
<reference evidence="3" key="1">
    <citation type="journal article" date="2021" name="Open Biol.">
        <title>Shared evolutionary footprints suggest mitochondrial oxidative damage underlies multiple complex I losses in fungi.</title>
        <authorList>
            <person name="Schikora-Tamarit M.A."/>
            <person name="Marcet-Houben M."/>
            <person name="Nosek J."/>
            <person name="Gabaldon T."/>
        </authorList>
    </citation>
    <scope>NUCLEOTIDE SEQUENCE</scope>
    <source>
        <strain evidence="3">CBS2887</strain>
    </source>
</reference>
<dbReference type="PANTHER" id="PTHR22834">
    <property type="entry name" value="NUCLEAR FUSION PROTEIN FUS2"/>
    <property type="match status" value="1"/>
</dbReference>
<dbReference type="PANTHER" id="PTHR22834:SF20">
    <property type="entry name" value="SH3 DOMAIN-CONTAINING PROTEIN"/>
    <property type="match status" value="1"/>
</dbReference>
<accession>A0A9P8TR02</accession>
<organism evidence="3 4">
    <name type="scientific">Wickerhamomyces pijperi</name>
    <name type="common">Yeast</name>
    <name type="synonym">Pichia pijperi</name>
    <dbReference type="NCBI Taxonomy" id="599730"/>
    <lineage>
        <taxon>Eukaryota</taxon>
        <taxon>Fungi</taxon>
        <taxon>Dikarya</taxon>
        <taxon>Ascomycota</taxon>
        <taxon>Saccharomycotina</taxon>
        <taxon>Saccharomycetes</taxon>
        <taxon>Phaffomycetales</taxon>
        <taxon>Wickerhamomycetaceae</taxon>
        <taxon>Wickerhamomyces</taxon>
    </lineage>
</organism>
<dbReference type="Proteomes" id="UP000774326">
    <property type="component" value="Unassembled WGS sequence"/>
</dbReference>
<feature type="non-terminal residue" evidence="3">
    <location>
        <position position="1"/>
    </location>
</feature>
<dbReference type="EMBL" id="JAEUBG010000615">
    <property type="protein sequence ID" value="KAH3687799.1"/>
    <property type="molecule type" value="Genomic_DNA"/>
</dbReference>
<dbReference type="InterPro" id="IPR035899">
    <property type="entry name" value="DBL_dom_sf"/>
</dbReference>
<feature type="compositionally biased region" description="Basic and acidic residues" evidence="1">
    <location>
        <begin position="13"/>
        <end position="23"/>
    </location>
</feature>
<dbReference type="GO" id="GO:0031991">
    <property type="term" value="P:regulation of actomyosin contractile ring contraction"/>
    <property type="evidence" value="ECO:0007669"/>
    <property type="project" value="TreeGrafter"/>
</dbReference>
<dbReference type="InterPro" id="IPR051492">
    <property type="entry name" value="Dynamin-Rho_GEF"/>
</dbReference>
<dbReference type="GO" id="GO:0005085">
    <property type="term" value="F:guanyl-nucleotide exchange factor activity"/>
    <property type="evidence" value="ECO:0007669"/>
    <property type="project" value="InterPro"/>
</dbReference>
<dbReference type="InterPro" id="IPR000219">
    <property type="entry name" value="DH_dom"/>
</dbReference>
<feature type="compositionally biased region" description="Polar residues" evidence="1">
    <location>
        <begin position="48"/>
        <end position="72"/>
    </location>
</feature>
<reference evidence="3" key="2">
    <citation type="submission" date="2021-01" db="EMBL/GenBank/DDBJ databases">
        <authorList>
            <person name="Schikora-Tamarit M.A."/>
        </authorList>
    </citation>
    <scope>NUCLEOTIDE SEQUENCE</scope>
    <source>
        <strain evidence="3">CBS2887</strain>
    </source>
</reference>
<dbReference type="SUPFAM" id="SSF48065">
    <property type="entry name" value="DBL homology domain (DH-domain)"/>
    <property type="match status" value="1"/>
</dbReference>
<evidence type="ECO:0000259" key="2">
    <source>
        <dbReference type="PROSITE" id="PS50010"/>
    </source>
</evidence>
<dbReference type="GO" id="GO:0005737">
    <property type="term" value="C:cytoplasm"/>
    <property type="evidence" value="ECO:0007669"/>
    <property type="project" value="TreeGrafter"/>
</dbReference>
<name>A0A9P8TR02_WICPI</name>
<evidence type="ECO:0000256" key="1">
    <source>
        <dbReference type="SAM" id="MobiDB-lite"/>
    </source>
</evidence>
<dbReference type="SMART" id="SM00325">
    <property type="entry name" value="RhoGEF"/>
    <property type="match status" value="1"/>
</dbReference>
<dbReference type="InterPro" id="IPR027267">
    <property type="entry name" value="AH/BAR_dom_sf"/>
</dbReference>
<feature type="compositionally biased region" description="Polar residues" evidence="1">
    <location>
        <begin position="174"/>
        <end position="183"/>
    </location>
</feature>